<dbReference type="GO" id="GO:0008784">
    <property type="term" value="F:alanine racemase activity"/>
    <property type="evidence" value="ECO:0007669"/>
    <property type="project" value="UniProtKB-EC"/>
</dbReference>
<dbReference type="InterPro" id="IPR009006">
    <property type="entry name" value="Ala_racemase/Decarboxylase_C"/>
</dbReference>
<proteinExistence type="predicted"/>
<dbReference type="InterPro" id="IPR000821">
    <property type="entry name" value="Ala_racemase"/>
</dbReference>
<evidence type="ECO:0000256" key="2">
    <source>
        <dbReference type="ARBA" id="ARBA00022898"/>
    </source>
</evidence>
<dbReference type="GO" id="GO:0005829">
    <property type="term" value="C:cytosol"/>
    <property type="evidence" value="ECO:0007669"/>
    <property type="project" value="TreeGrafter"/>
</dbReference>
<dbReference type="GO" id="GO:0030632">
    <property type="term" value="P:D-alanine biosynthetic process"/>
    <property type="evidence" value="ECO:0007669"/>
    <property type="project" value="TreeGrafter"/>
</dbReference>
<dbReference type="InterPro" id="IPR001608">
    <property type="entry name" value="Ala_racemase_N"/>
</dbReference>
<keyword evidence="2 4" id="KW-0663">Pyridoxal phosphate</keyword>
<dbReference type="EMBL" id="CACVAW010000067">
    <property type="protein sequence ID" value="CAA6815475.1"/>
    <property type="molecule type" value="Genomic_DNA"/>
</dbReference>
<evidence type="ECO:0000256" key="4">
    <source>
        <dbReference type="PIRSR" id="PIRSR600821-50"/>
    </source>
</evidence>
<evidence type="ECO:0000313" key="7">
    <source>
        <dbReference type="EMBL" id="CAA6815475.1"/>
    </source>
</evidence>
<dbReference type="Gene3D" id="2.40.37.10">
    <property type="entry name" value="Lyase, Ornithine Decarboxylase, Chain A, domain 1"/>
    <property type="match status" value="1"/>
</dbReference>
<feature type="binding site" evidence="5">
    <location>
        <position position="115"/>
    </location>
    <ligand>
        <name>substrate</name>
    </ligand>
</feature>
<reference evidence="7" key="1">
    <citation type="submission" date="2020-01" db="EMBL/GenBank/DDBJ databases">
        <authorList>
            <person name="Meier V. D."/>
            <person name="Meier V D."/>
        </authorList>
    </citation>
    <scope>NUCLEOTIDE SEQUENCE</scope>
    <source>
        <strain evidence="7">HLG_WM_MAG_12</strain>
    </source>
</reference>
<feature type="domain" description="Alanine racemase C-terminal" evidence="6">
    <location>
        <begin position="217"/>
        <end position="329"/>
    </location>
</feature>
<evidence type="ECO:0000259" key="6">
    <source>
        <dbReference type="SMART" id="SM01005"/>
    </source>
</evidence>
<keyword evidence="3 7" id="KW-0413">Isomerase</keyword>
<evidence type="ECO:0000256" key="3">
    <source>
        <dbReference type="ARBA" id="ARBA00023235"/>
    </source>
</evidence>
<dbReference type="AlphaFoldDB" id="A0A6S6TKE2"/>
<dbReference type="SUPFAM" id="SSF50621">
    <property type="entry name" value="Alanine racemase C-terminal domain-like"/>
    <property type="match status" value="1"/>
</dbReference>
<dbReference type="SUPFAM" id="SSF51419">
    <property type="entry name" value="PLP-binding barrel"/>
    <property type="match status" value="1"/>
</dbReference>
<dbReference type="Gene3D" id="3.20.20.10">
    <property type="entry name" value="Alanine racemase"/>
    <property type="match status" value="1"/>
</dbReference>
<dbReference type="InterPro" id="IPR029066">
    <property type="entry name" value="PLP-binding_barrel"/>
</dbReference>
<dbReference type="Pfam" id="PF01168">
    <property type="entry name" value="Ala_racemase_N"/>
    <property type="match status" value="1"/>
</dbReference>
<dbReference type="InterPro" id="IPR020622">
    <property type="entry name" value="Ala_racemase_pyridoxalP-BS"/>
</dbReference>
<feature type="modified residue" description="N6-(pyridoxal phosphate)lysine" evidence="4">
    <location>
        <position position="33"/>
    </location>
</feature>
<dbReference type="SMART" id="SM01005">
    <property type="entry name" value="Ala_racemase_C"/>
    <property type="match status" value="1"/>
</dbReference>
<name>A0A6S6TKE2_9BACT</name>
<dbReference type="PROSITE" id="PS00395">
    <property type="entry name" value="ALANINE_RACEMASE"/>
    <property type="match status" value="1"/>
</dbReference>
<organism evidence="7">
    <name type="scientific">uncultured Campylobacterales bacterium</name>
    <dbReference type="NCBI Taxonomy" id="352960"/>
    <lineage>
        <taxon>Bacteria</taxon>
        <taxon>Pseudomonadati</taxon>
        <taxon>Campylobacterota</taxon>
        <taxon>Epsilonproteobacteria</taxon>
        <taxon>Campylobacterales</taxon>
        <taxon>environmental samples</taxon>
    </lineage>
</organism>
<dbReference type="GO" id="GO:0030170">
    <property type="term" value="F:pyridoxal phosphate binding"/>
    <property type="evidence" value="ECO:0007669"/>
    <property type="project" value="TreeGrafter"/>
</dbReference>
<sequence length="334" mass="37812">MAHIELSSKNYFHNLDVISKQIGSKDKLSVVLKDNAYGHGLVQIAKLSYQYGIKKAVVRSREEALEIKDLFEEILIFNPASNEDDEFIYSINSSLDLDSIKAKNIALKINTGMNRNGISCDEFEKIINIIIKKKLNLKSIFTHFSDADSNNNNFETQLKTWQEFKQKARKLLKQNNIQNVAFHSQNSAATFRVHTDDDMVRCGIAIYGYSNPSLKPVLSLYAKKTNEINLKQNESVGYSSIFVASKNMTISTYDIGYADGIFRFDGSQDIKTADNESFLGICSMDYISVESTEDEICVFNNAEYLASKFNTISYEVLVKLSPNLTRIIETSEQL</sequence>
<dbReference type="PRINTS" id="PR00992">
    <property type="entry name" value="ALARACEMASE"/>
</dbReference>
<dbReference type="PANTHER" id="PTHR30511:SF0">
    <property type="entry name" value="ALANINE RACEMASE, CATABOLIC-RELATED"/>
    <property type="match status" value="1"/>
</dbReference>
<comment type="cofactor">
    <cofactor evidence="1 4">
        <name>pyridoxal 5'-phosphate</name>
        <dbReference type="ChEBI" id="CHEBI:597326"/>
    </cofactor>
</comment>
<dbReference type="PANTHER" id="PTHR30511">
    <property type="entry name" value="ALANINE RACEMASE"/>
    <property type="match status" value="1"/>
</dbReference>
<evidence type="ECO:0000256" key="5">
    <source>
        <dbReference type="PIRSR" id="PIRSR600821-52"/>
    </source>
</evidence>
<dbReference type="InterPro" id="IPR011079">
    <property type="entry name" value="Ala_racemase_C"/>
</dbReference>
<dbReference type="Pfam" id="PF00842">
    <property type="entry name" value="Ala_racemase_C"/>
    <property type="match status" value="1"/>
</dbReference>
<evidence type="ECO:0000256" key="1">
    <source>
        <dbReference type="ARBA" id="ARBA00001933"/>
    </source>
</evidence>
<dbReference type="EC" id="5.1.1.1" evidence="7"/>
<dbReference type="NCBIfam" id="NF000791">
    <property type="entry name" value="PRK00053.2-2"/>
    <property type="match status" value="1"/>
</dbReference>
<gene>
    <name evidence="7" type="ORF">HELGO_WM9050</name>
</gene>
<feature type="binding site" evidence="5">
    <location>
        <position position="284"/>
    </location>
    <ligand>
        <name>substrate</name>
    </ligand>
</feature>
<accession>A0A6S6TKE2</accession>
<protein>
    <submittedName>
        <fullName evidence="7">Alanine racemase (EC)</fullName>
        <ecNumber evidence="7">5.1.1.1</ecNumber>
    </submittedName>
</protein>